<gene>
    <name evidence="1" type="ORF">UY32_C0004G0008</name>
</gene>
<organism evidence="1 2">
    <name type="scientific">Candidatus Jorgensenbacteria bacterium GW2011_GWC1_48_8</name>
    <dbReference type="NCBI Taxonomy" id="1618666"/>
    <lineage>
        <taxon>Bacteria</taxon>
        <taxon>Candidatus Joergenseniibacteriota</taxon>
    </lineage>
</organism>
<dbReference type="Proteomes" id="UP000034600">
    <property type="component" value="Unassembled WGS sequence"/>
</dbReference>
<protein>
    <submittedName>
        <fullName evidence="1">Uncharacterized protein</fullName>
    </submittedName>
</protein>
<evidence type="ECO:0000313" key="1">
    <source>
        <dbReference type="EMBL" id="KKU99216.1"/>
    </source>
</evidence>
<accession>A0A0G1UYS6</accession>
<comment type="caution">
    <text evidence="1">The sequence shown here is derived from an EMBL/GenBank/DDBJ whole genome shotgun (WGS) entry which is preliminary data.</text>
</comment>
<dbReference type="AlphaFoldDB" id="A0A0G1UYS6"/>
<evidence type="ECO:0000313" key="2">
    <source>
        <dbReference type="Proteomes" id="UP000034600"/>
    </source>
</evidence>
<sequence length="165" mass="18328">MLLAFVLACELPEDPQPAAAPNFSHAGANGFDEFGYNYRARVFVGPADGVDRNLDGTVWGDPTYGNDHLKMSWSRAWDEARFHGANWNCDAWTDNQWNGQVPDGSGETWHYRIVWVGPSPTTSPCWRDGGYPIWGEFEVIMSHGTVANEHFWDAHAVPTGFGGPN</sequence>
<reference evidence="1 2" key="1">
    <citation type="journal article" date="2015" name="Nature">
        <title>rRNA introns, odd ribosomes, and small enigmatic genomes across a large radiation of phyla.</title>
        <authorList>
            <person name="Brown C.T."/>
            <person name="Hug L.A."/>
            <person name="Thomas B.C."/>
            <person name="Sharon I."/>
            <person name="Castelle C.J."/>
            <person name="Singh A."/>
            <person name="Wilkins M.J."/>
            <person name="Williams K.H."/>
            <person name="Banfield J.F."/>
        </authorList>
    </citation>
    <scope>NUCLEOTIDE SEQUENCE [LARGE SCALE GENOMIC DNA]</scope>
</reference>
<name>A0A0G1UYS6_9BACT</name>
<dbReference type="EMBL" id="LCPO01000004">
    <property type="protein sequence ID" value="KKU99216.1"/>
    <property type="molecule type" value="Genomic_DNA"/>
</dbReference>
<proteinExistence type="predicted"/>